<dbReference type="SUPFAM" id="SSF53137">
    <property type="entry name" value="Translational machinery components"/>
    <property type="match status" value="1"/>
</dbReference>
<accession>A0A1Q6DWZ3</accession>
<feature type="domain" description="eRF1/Pelota-like N-terminal" evidence="10">
    <location>
        <begin position="1"/>
        <end position="127"/>
    </location>
</feature>
<evidence type="ECO:0000256" key="5">
    <source>
        <dbReference type="ARBA" id="ARBA00022722"/>
    </source>
</evidence>
<proteinExistence type="inferred from homology"/>
<reference evidence="11" key="1">
    <citation type="submission" date="2016-12" db="EMBL/GenBank/DDBJ databases">
        <title>Discovery of methanogenic haloarchaea.</title>
        <authorList>
            <person name="Sorokin D.Y."/>
            <person name="Makarova K.S."/>
            <person name="Abbas B."/>
            <person name="Ferrer M."/>
            <person name="Golyshin P.N."/>
        </authorList>
    </citation>
    <scope>NUCLEOTIDE SEQUENCE [LARGE SCALE GENOMIC DNA]</scope>
    <source>
        <strain evidence="11">HMET1</strain>
    </source>
</reference>
<dbReference type="Gene3D" id="2.30.30.870">
    <property type="entry name" value="Pelota, domain A"/>
    <property type="match status" value="1"/>
</dbReference>
<dbReference type="EMBL" id="MSDW01000001">
    <property type="protein sequence ID" value="OKY78880.1"/>
    <property type="molecule type" value="Genomic_DNA"/>
</dbReference>
<comment type="similarity">
    <text evidence="3 9">Belongs to the eukaryotic release factor 1 family. Pelota subfamily.</text>
</comment>
<comment type="domain">
    <text evidence="9">The N-terminal domain has the RNA-binding Sm fold. It harbors the endoribonuclease activity.</text>
</comment>
<dbReference type="SUPFAM" id="SSF159065">
    <property type="entry name" value="Dom34/Pelota N-terminal domain-like"/>
    <property type="match status" value="1"/>
</dbReference>
<organism evidence="11 12">
    <name type="scientific">Methanohalarchaeum thermophilum</name>
    <dbReference type="NCBI Taxonomy" id="1903181"/>
    <lineage>
        <taxon>Archaea</taxon>
        <taxon>Methanobacteriati</taxon>
        <taxon>Methanobacteriota</taxon>
        <taxon>Methanonatronarchaeia</taxon>
        <taxon>Methanonatronarchaeales</taxon>
        <taxon>Methanonatronarchaeaceae</taxon>
        <taxon>Candidatus Methanohalarchaeum</taxon>
    </lineage>
</organism>
<keyword evidence="6 9" id="KW-0479">Metal-binding</keyword>
<dbReference type="GO" id="GO:0070651">
    <property type="term" value="P:nonfunctional rRNA decay"/>
    <property type="evidence" value="ECO:0007669"/>
    <property type="project" value="TreeGrafter"/>
</dbReference>
<dbReference type="STRING" id="1903181.BTN85_1384"/>
<keyword evidence="7 9" id="KW-0255">Endonuclease</keyword>
<dbReference type="InterPro" id="IPR042226">
    <property type="entry name" value="eFR1_2_sf"/>
</dbReference>
<comment type="function">
    <text evidence="9">May function in recognizing stalled ribosomes, interact with stem-loop structures in stalled mRNA molecules, and effect endonucleolytic cleavage of the mRNA. May play a role in the release non-functional ribosomes and degradation of damaged mRNAs. Has endoribonuclease activity.</text>
</comment>
<dbReference type="SUPFAM" id="SSF55315">
    <property type="entry name" value="L30e-like"/>
    <property type="match status" value="1"/>
</dbReference>
<dbReference type="GO" id="GO:0046872">
    <property type="term" value="F:metal ion binding"/>
    <property type="evidence" value="ECO:0007669"/>
    <property type="project" value="UniProtKB-UniRule"/>
</dbReference>
<evidence type="ECO:0000313" key="11">
    <source>
        <dbReference type="EMBL" id="OKY78880.1"/>
    </source>
</evidence>
<dbReference type="Gene3D" id="3.30.1330.30">
    <property type="match status" value="1"/>
</dbReference>
<dbReference type="InterPro" id="IPR005141">
    <property type="entry name" value="eRF1_2"/>
</dbReference>
<keyword evidence="8 9" id="KW-0378">Hydrolase</keyword>
<evidence type="ECO:0000256" key="6">
    <source>
        <dbReference type="ARBA" id="ARBA00022723"/>
    </source>
</evidence>
<evidence type="ECO:0000256" key="7">
    <source>
        <dbReference type="ARBA" id="ARBA00022759"/>
    </source>
</evidence>
<dbReference type="GO" id="GO:0071025">
    <property type="term" value="P:RNA surveillance"/>
    <property type="evidence" value="ECO:0007669"/>
    <property type="project" value="InterPro"/>
</dbReference>
<comment type="caution">
    <text evidence="11">The sequence shown here is derived from an EMBL/GenBank/DDBJ whole genome shotgun (WGS) entry which is preliminary data.</text>
</comment>
<dbReference type="GO" id="GO:0004519">
    <property type="term" value="F:endonuclease activity"/>
    <property type="evidence" value="ECO:0007669"/>
    <property type="project" value="UniProtKB-UniRule"/>
</dbReference>
<evidence type="ECO:0000313" key="12">
    <source>
        <dbReference type="Proteomes" id="UP000185744"/>
    </source>
</evidence>
<dbReference type="GO" id="GO:0016787">
    <property type="term" value="F:hydrolase activity"/>
    <property type="evidence" value="ECO:0007669"/>
    <property type="project" value="UniProtKB-KW"/>
</dbReference>
<dbReference type="Gene3D" id="3.30.420.60">
    <property type="entry name" value="eRF1 domain 2"/>
    <property type="match status" value="1"/>
</dbReference>
<dbReference type="InterPro" id="IPR058547">
    <property type="entry name" value="Pelota_N"/>
</dbReference>
<dbReference type="FunCoup" id="A0A1Q6DWZ3">
    <property type="interactions" value="85"/>
</dbReference>
<dbReference type="GO" id="GO:0070481">
    <property type="term" value="P:nuclear-transcribed mRNA catabolic process, non-stop decay"/>
    <property type="evidence" value="ECO:0007669"/>
    <property type="project" value="InterPro"/>
</dbReference>
<dbReference type="InterPro" id="IPR005142">
    <property type="entry name" value="eRF1_3"/>
</dbReference>
<name>A0A1Q6DWZ3_METT1</name>
<dbReference type="GO" id="GO:0005737">
    <property type="term" value="C:cytoplasm"/>
    <property type="evidence" value="ECO:0007669"/>
    <property type="project" value="UniProtKB-SubCell"/>
</dbReference>
<dbReference type="NCBIfam" id="TIGR00111">
    <property type="entry name" value="pelota"/>
    <property type="match status" value="1"/>
</dbReference>
<evidence type="ECO:0000256" key="1">
    <source>
        <dbReference type="ARBA" id="ARBA00001968"/>
    </source>
</evidence>
<dbReference type="InParanoid" id="A0A1Q6DWZ3"/>
<protein>
    <recommendedName>
        <fullName evidence="9">Protein pelota homolog</fullName>
        <ecNumber evidence="9">3.1.-.-</ecNumber>
    </recommendedName>
</protein>
<dbReference type="Pfam" id="PF26356">
    <property type="entry name" value="Pelota_N"/>
    <property type="match status" value="1"/>
</dbReference>
<keyword evidence="5 9" id="KW-0540">Nuclease</keyword>
<dbReference type="PANTHER" id="PTHR10853">
    <property type="entry name" value="PELOTA"/>
    <property type="match status" value="1"/>
</dbReference>
<dbReference type="AlphaFoldDB" id="A0A1Q6DWZ3"/>
<comment type="cofactor">
    <cofactor evidence="1 9">
        <name>a divalent metal cation</name>
        <dbReference type="ChEBI" id="CHEBI:60240"/>
    </cofactor>
</comment>
<evidence type="ECO:0000259" key="10">
    <source>
        <dbReference type="SMART" id="SM01194"/>
    </source>
</evidence>
<evidence type="ECO:0000256" key="2">
    <source>
        <dbReference type="ARBA" id="ARBA00004496"/>
    </source>
</evidence>
<dbReference type="Pfam" id="PF03465">
    <property type="entry name" value="eRF1_3"/>
    <property type="match status" value="1"/>
</dbReference>
<dbReference type="Pfam" id="PF03464">
    <property type="entry name" value="eRF1_2"/>
    <property type="match status" value="1"/>
</dbReference>
<comment type="subcellular location">
    <subcellularLocation>
        <location evidence="2 9">Cytoplasm</location>
    </subcellularLocation>
</comment>
<sequence length="355" mass="40613">MKIKERDKDEQRISLIPENEDDFWTLYQVIERGDQVKALTFRSPEDSSDKIRPEEREKEAIKLRIEVQDIEYQDFSGRLRVSGVIKEGKEDYIGRYHTINLEENKDVDIWKNEWKKDQLDRLNSAVKETDKPKTLIVSIEEGKSAISVVKRHGLSEVNEINSGSGKTLGDGVNKRKEFFGRTYSMIKRIVKSKGVDEIILAGPGFTKKDFQKFVKEKNSDISEKIHVEDTSTGGERGIKEAINRGAVQRIWKESRITTESKLIERLLEEIAKEGKATYGKESVKKAIKLGAVKKLLINEKTLKKHREEGIEEIEHIIEETRNKGGKTKIISSEYEPGEKLEALGGIAALLRFKIS</sequence>
<evidence type="ECO:0000256" key="4">
    <source>
        <dbReference type="ARBA" id="ARBA00022490"/>
    </source>
</evidence>
<comment type="subunit">
    <text evidence="9">Monomer.</text>
</comment>
<dbReference type="Proteomes" id="UP000185744">
    <property type="component" value="Unassembled WGS sequence"/>
</dbReference>
<dbReference type="PANTHER" id="PTHR10853:SF0">
    <property type="entry name" value="PROTEIN PELOTA HOMOLOG"/>
    <property type="match status" value="1"/>
</dbReference>
<gene>
    <name evidence="9" type="primary">pelA</name>
    <name evidence="11" type="ORF">BTN85_1384</name>
</gene>
<evidence type="ECO:0000256" key="8">
    <source>
        <dbReference type="ARBA" id="ARBA00022801"/>
    </source>
</evidence>
<dbReference type="SMART" id="SM01194">
    <property type="entry name" value="eRF1_1"/>
    <property type="match status" value="1"/>
</dbReference>
<dbReference type="InterPro" id="IPR023521">
    <property type="entry name" value="Pelota_arc"/>
</dbReference>
<dbReference type="HAMAP" id="MF_01853">
    <property type="entry name" value="PelO"/>
    <property type="match status" value="1"/>
</dbReference>
<dbReference type="GO" id="GO:0070966">
    <property type="term" value="P:nuclear-transcribed mRNA catabolic process, no-go decay"/>
    <property type="evidence" value="ECO:0007669"/>
    <property type="project" value="InterPro"/>
</dbReference>
<keyword evidence="4 9" id="KW-0963">Cytoplasm</keyword>
<dbReference type="InterPro" id="IPR004405">
    <property type="entry name" value="TF_pelota"/>
</dbReference>
<dbReference type="InterPro" id="IPR029064">
    <property type="entry name" value="Ribosomal_eL30-like_sf"/>
</dbReference>
<dbReference type="GO" id="GO:0032790">
    <property type="term" value="P:ribosome disassembly"/>
    <property type="evidence" value="ECO:0007669"/>
    <property type="project" value="TreeGrafter"/>
</dbReference>
<keyword evidence="12" id="KW-1185">Reference proteome</keyword>
<dbReference type="EC" id="3.1.-.-" evidence="9"/>
<evidence type="ECO:0000256" key="3">
    <source>
        <dbReference type="ARBA" id="ARBA00009504"/>
    </source>
</evidence>
<dbReference type="InterPro" id="IPR005140">
    <property type="entry name" value="eRF1_Pelota-like_N"/>
</dbReference>
<dbReference type="InterPro" id="IPR038069">
    <property type="entry name" value="Pelota/DOM34_N"/>
</dbReference>
<evidence type="ECO:0000256" key="9">
    <source>
        <dbReference type="HAMAP-Rule" id="MF_01853"/>
    </source>
</evidence>